<keyword evidence="2 5" id="KW-0067">ATP-binding</keyword>
<dbReference type="RefSeq" id="WP_135282799.1">
    <property type="nucleotide sequence ID" value="NZ_SRIO01000025.1"/>
</dbReference>
<feature type="domain" description="Helicase ATP-binding" evidence="3">
    <location>
        <begin position="81"/>
        <end position="246"/>
    </location>
</feature>
<feature type="domain" description="Helicase C-terminal" evidence="4">
    <location>
        <begin position="368"/>
        <end position="519"/>
    </location>
</feature>
<dbReference type="PANTHER" id="PTHR10799">
    <property type="entry name" value="SNF2/RAD54 HELICASE FAMILY"/>
    <property type="match status" value="1"/>
</dbReference>
<evidence type="ECO:0000256" key="1">
    <source>
        <dbReference type="ARBA" id="ARBA00022801"/>
    </source>
</evidence>
<dbReference type="AlphaFoldDB" id="A0A4Z0F7J7"/>
<dbReference type="CDD" id="cd18793">
    <property type="entry name" value="SF2_C_SNF"/>
    <property type="match status" value="1"/>
</dbReference>
<sequence length="519" mass="58683">MIAVDVASKSLLLRHSDPLTVRSLIDSSRLLDHSQYNVAVRHTLDATKVLRNMGIPAPAPIKYYYRWPGKFKPGAHQTVMAEFLTLHRRGFNLSEMGTEKTAAALWAADWLMENKHVRKALIVTPLSTVERVWLSEIFGVLMHRKAGVVHGSREYRLHMLGLDLDFYIINYEGLAIADVRRAITARGDIDLVIVDEASNYRNAGNRQYSAFAKMLQPHQRLWLMTGTPTPNAPTDAWALARLVSPERVPKYFGQFRQQTMQQVTQYKWVPKPDASRIVYDALQPAVRFRKQDCKDLPPVTVSARDCPLTKEQTKALAAMRKQMQAELRAKQITAVNAADTITKLRQILCGSVRDPLTDDYIPLDHAPRLQVLMDCIAEASAKVFVVVPFKGIINVLEKEVSKLYSVGVLNGDVSVAKRNEIIVNFKAQADPHVLLCHPKVMSHGLNLTEADMCIFYAPIYSNDQAQQVVERFNRSGQTRPMTVIRIGGHKLEWDIYSLIESRRLGQQQMLDMYKSVAQG</sequence>
<gene>
    <name evidence="5" type="ORF">E4680_12725</name>
</gene>
<dbReference type="PROSITE" id="PS51194">
    <property type="entry name" value="HELICASE_CTER"/>
    <property type="match status" value="1"/>
</dbReference>
<dbReference type="InterPro" id="IPR001650">
    <property type="entry name" value="Helicase_C-like"/>
</dbReference>
<dbReference type="Pfam" id="PF00176">
    <property type="entry name" value="SNF2-rel_dom"/>
    <property type="match status" value="1"/>
</dbReference>
<dbReference type="PROSITE" id="PS51192">
    <property type="entry name" value="HELICASE_ATP_BIND_1"/>
    <property type="match status" value="1"/>
</dbReference>
<dbReference type="Gene3D" id="3.40.50.10810">
    <property type="entry name" value="Tandem AAA-ATPase domain"/>
    <property type="match status" value="1"/>
</dbReference>
<name>A0A4Z0F7J7_9GAMM</name>
<evidence type="ECO:0000259" key="4">
    <source>
        <dbReference type="PROSITE" id="PS51194"/>
    </source>
</evidence>
<keyword evidence="6" id="KW-1185">Reference proteome</keyword>
<dbReference type="InterPro" id="IPR038718">
    <property type="entry name" value="SNF2-like_sf"/>
</dbReference>
<organism evidence="5 6">
    <name type="scientific">Candidatus Macondimonas diazotrophica</name>
    <dbReference type="NCBI Taxonomy" id="2305248"/>
    <lineage>
        <taxon>Bacteria</taxon>
        <taxon>Pseudomonadati</taxon>
        <taxon>Pseudomonadota</taxon>
        <taxon>Gammaproteobacteria</taxon>
        <taxon>Chromatiales</taxon>
        <taxon>Ectothiorhodospiraceae</taxon>
        <taxon>Candidatus Macondimonas</taxon>
    </lineage>
</organism>
<evidence type="ECO:0000259" key="3">
    <source>
        <dbReference type="PROSITE" id="PS51192"/>
    </source>
</evidence>
<keyword evidence="2 5" id="KW-0347">Helicase</keyword>
<dbReference type="Proteomes" id="UP000297890">
    <property type="component" value="Unassembled WGS sequence"/>
</dbReference>
<dbReference type="Pfam" id="PF00271">
    <property type="entry name" value="Helicase_C"/>
    <property type="match status" value="1"/>
</dbReference>
<dbReference type="InterPro" id="IPR049730">
    <property type="entry name" value="SNF2/RAD54-like_C"/>
</dbReference>
<keyword evidence="2 5" id="KW-0547">Nucleotide-binding</keyword>
<protein>
    <submittedName>
        <fullName evidence="5">DEAD/DEAH box helicase</fullName>
    </submittedName>
</protein>
<dbReference type="GO" id="GO:0016787">
    <property type="term" value="F:hydrolase activity"/>
    <property type="evidence" value="ECO:0007669"/>
    <property type="project" value="UniProtKB-KW"/>
</dbReference>
<evidence type="ECO:0000313" key="5">
    <source>
        <dbReference type="EMBL" id="TFZ81395.1"/>
    </source>
</evidence>
<dbReference type="GO" id="GO:0005524">
    <property type="term" value="F:ATP binding"/>
    <property type="evidence" value="ECO:0007669"/>
    <property type="project" value="InterPro"/>
</dbReference>
<dbReference type="InterPro" id="IPR027417">
    <property type="entry name" value="P-loop_NTPase"/>
</dbReference>
<dbReference type="OrthoDB" id="9772064at2"/>
<dbReference type="EMBL" id="SRIO01000025">
    <property type="protein sequence ID" value="TFZ81395.1"/>
    <property type="molecule type" value="Genomic_DNA"/>
</dbReference>
<proteinExistence type="predicted"/>
<reference evidence="5 6" key="1">
    <citation type="journal article" date="2019" name="ISME J.">
        <title>Candidatus Macondimonas diazotrophica, a novel gammaproteobacterial genus dominating crude-oil-contaminated coastal sediments.</title>
        <authorList>
            <person name="Karthikeyan S."/>
            <person name="Konstantinidis K."/>
        </authorList>
    </citation>
    <scope>NUCLEOTIDE SEQUENCE [LARGE SCALE GENOMIC DNA]</scope>
    <source>
        <strain evidence="5 6">KTK01</strain>
    </source>
</reference>
<comment type="caution">
    <text evidence="5">The sequence shown here is derived from an EMBL/GenBank/DDBJ whole genome shotgun (WGS) entry which is preliminary data.</text>
</comment>
<evidence type="ECO:0000313" key="6">
    <source>
        <dbReference type="Proteomes" id="UP000297890"/>
    </source>
</evidence>
<dbReference type="Gene3D" id="3.40.50.300">
    <property type="entry name" value="P-loop containing nucleotide triphosphate hydrolases"/>
    <property type="match status" value="1"/>
</dbReference>
<dbReference type="SMART" id="SM00490">
    <property type="entry name" value="HELICc"/>
    <property type="match status" value="1"/>
</dbReference>
<dbReference type="GO" id="GO:0004386">
    <property type="term" value="F:helicase activity"/>
    <property type="evidence" value="ECO:0007669"/>
    <property type="project" value="UniProtKB-KW"/>
</dbReference>
<dbReference type="SMART" id="SM00487">
    <property type="entry name" value="DEXDc"/>
    <property type="match status" value="1"/>
</dbReference>
<evidence type="ECO:0000256" key="2">
    <source>
        <dbReference type="ARBA" id="ARBA00022806"/>
    </source>
</evidence>
<accession>A0A4Z0F7J7</accession>
<dbReference type="SUPFAM" id="SSF52540">
    <property type="entry name" value="P-loop containing nucleoside triphosphate hydrolases"/>
    <property type="match status" value="2"/>
</dbReference>
<dbReference type="InterPro" id="IPR014001">
    <property type="entry name" value="Helicase_ATP-bd"/>
</dbReference>
<dbReference type="InterPro" id="IPR000330">
    <property type="entry name" value="SNF2_N"/>
</dbReference>
<keyword evidence="1" id="KW-0378">Hydrolase</keyword>